<evidence type="ECO:0000256" key="1">
    <source>
        <dbReference type="SAM" id="MobiDB-lite"/>
    </source>
</evidence>
<sequence>MTENSPHNSRRRKTTAHRAPGWIAPALAGAVAVAVTWGIGSTLFHGALVDHGLPEQVKDASDDERTMWVQGATLADLAARANKLAELAQGQESEALAILGTSLSQGAALLGELQFEEESPAPVAQNYSPEQVEALVQDVANFSASMPAFEDPSMERNELLAQIAFQTNFDARDALEALDEKDAPKLAKPLSSSADEGNSDQVGCLPSPDLLDPAGKAGEPDDFEPVAVARALDRGYALDFVLQLHAARGMSSQVDGIEEQRTALGKQLNSLRSVVDQKCGDLRQPAYALPENGLEDLDKVVANAQEDFDRALVTAAGNADGEAGKRIATLAYEVLSGPSAATSDQRILESGTGVN</sequence>
<keyword evidence="2" id="KW-0472">Membrane</keyword>
<proteinExistence type="predicted"/>
<organism evidence="3 4">
    <name type="scientific">Glutamicibacter halophytocola</name>
    <dbReference type="NCBI Taxonomy" id="1933880"/>
    <lineage>
        <taxon>Bacteria</taxon>
        <taxon>Bacillati</taxon>
        <taxon>Actinomycetota</taxon>
        <taxon>Actinomycetes</taxon>
        <taxon>Micrococcales</taxon>
        <taxon>Micrococcaceae</taxon>
        <taxon>Glutamicibacter</taxon>
    </lineage>
</organism>
<feature type="region of interest" description="Disordered" evidence="1">
    <location>
        <begin position="186"/>
        <end position="221"/>
    </location>
</feature>
<dbReference type="EMBL" id="CP042260">
    <property type="protein sequence ID" value="QDY67764.1"/>
    <property type="molecule type" value="Genomic_DNA"/>
</dbReference>
<protein>
    <recommendedName>
        <fullName evidence="5">DUF4439 domain-containing protein</fullName>
    </recommendedName>
</protein>
<dbReference type="Proteomes" id="UP000320717">
    <property type="component" value="Chromosome"/>
</dbReference>
<feature type="transmembrane region" description="Helical" evidence="2">
    <location>
        <begin position="21"/>
        <end position="40"/>
    </location>
</feature>
<keyword evidence="2" id="KW-0812">Transmembrane</keyword>
<evidence type="ECO:0000256" key="2">
    <source>
        <dbReference type="SAM" id="Phobius"/>
    </source>
</evidence>
<evidence type="ECO:0000313" key="4">
    <source>
        <dbReference type="Proteomes" id="UP000320717"/>
    </source>
</evidence>
<keyword evidence="4" id="KW-1185">Reference proteome</keyword>
<reference evidence="3 4" key="1">
    <citation type="submission" date="2019-07" db="EMBL/GenBank/DDBJ databases">
        <title>Complete Genome Sequence of drought tolerant Plant Growth-Promoting Rhizobacterium Glutamicibacter halophytocola DR408.</title>
        <authorList>
            <person name="Nishu S.D."/>
            <person name="Lee T.K."/>
        </authorList>
    </citation>
    <scope>NUCLEOTIDE SEQUENCE [LARGE SCALE GENOMIC DNA]</scope>
    <source>
        <strain evidence="3 4">DR408</strain>
    </source>
</reference>
<evidence type="ECO:0000313" key="3">
    <source>
        <dbReference type="EMBL" id="QDY67764.1"/>
    </source>
</evidence>
<dbReference type="RefSeq" id="WP_146277996.1">
    <property type="nucleotide sequence ID" value="NZ_CP042260.1"/>
</dbReference>
<accession>A0ABX5YDN2</accession>
<name>A0ABX5YDN2_9MICC</name>
<evidence type="ECO:0008006" key="5">
    <source>
        <dbReference type="Google" id="ProtNLM"/>
    </source>
</evidence>
<keyword evidence="2" id="KW-1133">Transmembrane helix</keyword>
<gene>
    <name evidence="3" type="ORF">FQA45_16445</name>
</gene>
<feature type="compositionally biased region" description="Polar residues" evidence="1">
    <location>
        <begin position="190"/>
        <end position="201"/>
    </location>
</feature>